<name>A0A2P5HMF0_DIAHE</name>
<reference evidence="2" key="1">
    <citation type="submission" date="2017-09" db="EMBL/GenBank/DDBJ databases">
        <title>Polyketide synthases of a Diaporthe helianthi virulent isolate.</title>
        <authorList>
            <person name="Baroncelli R."/>
        </authorList>
    </citation>
    <scope>NUCLEOTIDE SEQUENCE [LARGE SCALE GENOMIC DNA]</scope>
    <source>
        <strain evidence="2">7/96</strain>
    </source>
</reference>
<comment type="caution">
    <text evidence="2">The sequence shown here is derived from an EMBL/GenBank/DDBJ whole genome shotgun (WGS) entry which is preliminary data.</text>
</comment>
<dbReference type="EMBL" id="MAVT02001270">
    <property type="protein sequence ID" value="POS71420.1"/>
    <property type="molecule type" value="Genomic_DNA"/>
</dbReference>
<sequence length="121" mass="13723">MHCPSPLRRIGIIPGLVRLTAIVLEILSFVLLCIRHDPEYDWTTSYLILVYLIFTDLTKITCLCAQARGWFISALPILIAGDAIGALALVCSRDWYGLWYWHGPWYAMQHQIGSGLFFALP</sequence>
<feature type="transmembrane region" description="Helical" evidence="1">
    <location>
        <begin position="12"/>
        <end position="34"/>
    </location>
</feature>
<evidence type="ECO:0000313" key="2">
    <source>
        <dbReference type="EMBL" id="POS71420.1"/>
    </source>
</evidence>
<dbReference type="InParanoid" id="A0A2P5HMF0"/>
<keyword evidence="1" id="KW-0812">Transmembrane</keyword>
<organism evidence="2 3">
    <name type="scientific">Diaporthe helianthi</name>
    <dbReference type="NCBI Taxonomy" id="158607"/>
    <lineage>
        <taxon>Eukaryota</taxon>
        <taxon>Fungi</taxon>
        <taxon>Dikarya</taxon>
        <taxon>Ascomycota</taxon>
        <taxon>Pezizomycotina</taxon>
        <taxon>Sordariomycetes</taxon>
        <taxon>Sordariomycetidae</taxon>
        <taxon>Diaporthales</taxon>
        <taxon>Diaporthaceae</taxon>
        <taxon>Diaporthe</taxon>
    </lineage>
</organism>
<keyword evidence="1" id="KW-1133">Transmembrane helix</keyword>
<evidence type="ECO:0000313" key="3">
    <source>
        <dbReference type="Proteomes" id="UP000094444"/>
    </source>
</evidence>
<keyword evidence="1" id="KW-0472">Membrane</keyword>
<evidence type="ECO:0000256" key="1">
    <source>
        <dbReference type="SAM" id="Phobius"/>
    </source>
</evidence>
<protein>
    <submittedName>
        <fullName evidence="2">Uncharacterized protein</fullName>
    </submittedName>
</protein>
<dbReference type="OrthoDB" id="5223456at2759"/>
<feature type="transmembrane region" description="Helical" evidence="1">
    <location>
        <begin position="70"/>
        <end position="90"/>
    </location>
</feature>
<dbReference type="Proteomes" id="UP000094444">
    <property type="component" value="Unassembled WGS sequence"/>
</dbReference>
<accession>A0A2P5HMF0</accession>
<dbReference type="AlphaFoldDB" id="A0A2P5HMF0"/>
<keyword evidence="3" id="KW-1185">Reference proteome</keyword>
<gene>
    <name evidence="2" type="ORF">DHEL01_v210182</name>
</gene>
<proteinExistence type="predicted"/>